<protein>
    <recommendedName>
        <fullName evidence="3">DUF1292 domain-containing protein</fullName>
    </recommendedName>
</protein>
<accession>A0ABN1G2W7</accession>
<evidence type="ECO:0000313" key="1">
    <source>
        <dbReference type="EMBL" id="GAA0602784.1"/>
    </source>
</evidence>
<reference evidence="1 2" key="1">
    <citation type="journal article" date="2019" name="Int. J. Syst. Evol. Microbiol.">
        <title>The Global Catalogue of Microorganisms (GCM) 10K type strain sequencing project: providing services to taxonomists for standard genome sequencing and annotation.</title>
        <authorList>
            <consortium name="The Broad Institute Genomics Platform"/>
            <consortium name="The Broad Institute Genome Sequencing Center for Infectious Disease"/>
            <person name="Wu L."/>
            <person name="Ma J."/>
        </authorList>
    </citation>
    <scope>NUCLEOTIDE SEQUENCE [LARGE SCALE GENOMIC DNA]</scope>
    <source>
        <strain evidence="1 2">JCM 15115</strain>
    </source>
</reference>
<dbReference type="RefSeq" id="WP_343804533.1">
    <property type="nucleotide sequence ID" value="NZ_BAAADE010000002.1"/>
</dbReference>
<sequence>MTEQDSNLILSALSQQFTEDDITVQVDIYRLEEEDGWTLEVIDEDDISFVYEDLFETDQEAWDAFLADVEEYGLADIIDPDEDEDEEAPSYH</sequence>
<dbReference type="EMBL" id="BAAADE010000002">
    <property type="protein sequence ID" value="GAA0602784.1"/>
    <property type="molecule type" value="Genomic_DNA"/>
</dbReference>
<keyword evidence="2" id="KW-1185">Reference proteome</keyword>
<comment type="caution">
    <text evidence="1">The sequence shown here is derived from an EMBL/GenBank/DDBJ whole genome shotgun (WGS) entry which is preliminary data.</text>
</comment>
<gene>
    <name evidence="1" type="ORF">GCM10008943_17790</name>
</gene>
<proteinExistence type="predicted"/>
<evidence type="ECO:0000313" key="2">
    <source>
        <dbReference type="Proteomes" id="UP001424441"/>
    </source>
</evidence>
<name>A0ABN1G2W7_9HYPH</name>
<dbReference type="Proteomes" id="UP001424441">
    <property type="component" value="Unassembled WGS sequence"/>
</dbReference>
<organism evidence="1 2">
    <name type="scientific">Paenochrobactrum glaciei</name>
    <dbReference type="NCBI Taxonomy" id="486407"/>
    <lineage>
        <taxon>Bacteria</taxon>
        <taxon>Pseudomonadati</taxon>
        <taxon>Pseudomonadota</taxon>
        <taxon>Alphaproteobacteria</taxon>
        <taxon>Hyphomicrobiales</taxon>
        <taxon>Brucellaceae</taxon>
        <taxon>Paenochrobactrum</taxon>
    </lineage>
</organism>
<evidence type="ECO:0008006" key="3">
    <source>
        <dbReference type="Google" id="ProtNLM"/>
    </source>
</evidence>